<proteinExistence type="predicted"/>
<organism evidence="2 3">
    <name type="scientific">Colletotrichum musicola</name>
    <dbReference type="NCBI Taxonomy" id="2175873"/>
    <lineage>
        <taxon>Eukaryota</taxon>
        <taxon>Fungi</taxon>
        <taxon>Dikarya</taxon>
        <taxon>Ascomycota</taxon>
        <taxon>Pezizomycotina</taxon>
        <taxon>Sordariomycetes</taxon>
        <taxon>Hypocreomycetidae</taxon>
        <taxon>Glomerellales</taxon>
        <taxon>Glomerellaceae</taxon>
        <taxon>Colletotrichum</taxon>
        <taxon>Colletotrichum orchidearum species complex</taxon>
    </lineage>
</organism>
<protein>
    <submittedName>
        <fullName evidence="2">Uncharacterized protein</fullName>
    </submittedName>
</protein>
<gene>
    <name evidence="2" type="ORF">CMUS01_08302</name>
</gene>
<feature type="region of interest" description="Disordered" evidence="1">
    <location>
        <begin position="1"/>
        <end position="30"/>
    </location>
</feature>
<accession>A0A8H6KCS2</accession>
<name>A0A8H6KCS2_9PEZI</name>
<reference evidence="2" key="1">
    <citation type="journal article" date="2020" name="Phytopathology">
        <title>Genome Sequence Resources of Colletotrichum truncatum, C. plurivorum, C. musicola, and C. sojae: Four Species Pathogenic to Soybean (Glycine max).</title>
        <authorList>
            <person name="Rogerio F."/>
            <person name="Boufleur T.R."/>
            <person name="Ciampi-Guillardi M."/>
            <person name="Sukno S.A."/>
            <person name="Thon M.R."/>
            <person name="Massola Junior N.S."/>
            <person name="Baroncelli R."/>
        </authorList>
    </citation>
    <scope>NUCLEOTIDE SEQUENCE</scope>
    <source>
        <strain evidence="2">LFN0074</strain>
    </source>
</reference>
<dbReference type="Proteomes" id="UP000639643">
    <property type="component" value="Unassembled WGS sequence"/>
</dbReference>
<keyword evidence="3" id="KW-1185">Reference proteome</keyword>
<evidence type="ECO:0000313" key="2">
    <source>
        <dbReference type="EMBL" id="KAF6829079.1"/>
    </source>
</evidence>
<comment type="caution">
    <text evidence="2">The sequence shown here is derived from an EMBL/GenBank/DDBJ whole genome shotgun (WGS) entry which is preliminary data.</text>
</comment>
<evidence type="ECO:0000256" key="1">
    <source>
        <dbReference type="SAM" id="MobiDB-lite"/>
    </source>
</evidence>
<dbReference type="AlphaFoldDB" id="A0A8H6KCS2"/>
<evidence type="ECO:0000313" key="3">
    <source>
        <dbReference type="Proteomes" id="UP000639643"/>
    </source>
</evidence>
<feature type="compositionally biased region" description="Low complexity" evidence="1">
    <location>
        <begin position="14"/>
        <end position="23"/>
    </location>
</feature>
<sequence length="139" mass="15197">MPPRRVRDRLAYTPPVSSDSSSSSRRRPDDAAMLGEAFSRIHHPPSPGRGPCVLTVGDPPCGAPPLEDPLACQRRDSAIRAEGHGRSARREEVLWMWDGHAGRSMCLSPSPLHPPTPRPEKQWLQHLRGAVPFGLGAMS</sequence>
<dbReference type="EMBL" id="WIGM01000319">
    <property type="protein sequence ID" value="KAF6829079.1"/>
    <property type="molecule type" value="Genomic_DNA"/>
</dbReference>